<dbReference type="Proteomes" id="UP000577419">
    <property type="component" value="Unassembled WGS sequence"/>
</dbReference>
<evidence type="ECO:0000256" key="2">
    <source>
        <dbReference type="ARBA" id="ARBA00008164"/>
    </source>
</evidence>
<dbReference type="PRINTS" id="PR00721">
    <property type="entry name" value="STOMATIN"/>
</dbReference>
<evidence type="ECO:0000313" key="5">
    <source>
        <dbReference type="Proteomes" id="UP000577419"/>
    </source>
</evidence>
<dbReference type="InterPro" id="IPR001107">
    <property type="entry name" value="Band_7"/>
</dbReference>
<gene>
    <name evidence="4" type="ORF">HA237_06565</name>
</gene>
<dbReference type="Gene3D" id="6.10.250.2090">
    <property type="match status" value="1"/>
</dbReference>
<accession>A0A7J4IXK7</accession>
<feature type="domain" description="Band 7" evidence="3">
    <location>
        <begin position="19"/>
        <end position="176"/>
    </location>
</feature>
<reference evidence="5" key="1">
    <citation type="journal article" date="2020" name="bioRxiv">
        <title>A rank-normalized archaeal taxonomy based on genome phylogeny resolves widespread incomplete and uneven classifications.</title>
        <authorList>
            <person name="Rinke C."/>
            <person name="Chuvochina M."/>
            <person name="Mussig A.J."/>
            <person name="Chaumeil P.-A."/>
            <person name="Waite D.W."/>
            <person name="Whitman W.B."/>
            <person name="Parks D.H."/>
            <person name="Hugenholtz P."/>
        </authorList>
    </citation>
    <scope>NUCLEOTIDE SEQUENCE [LARGE SCALE GENOMIC DNA]</scope>
</reference>
<sequence>MLAFIFLPLLIIAFFVLLASIKIIQEYERGVKFTLGRFGGIMGPGLNILFPIIQSYRKIDLRVKTVDVPKQEVMTQDNVPVRVNAVVYFKVEDPAKAVLKIEDYMYATSQYAQTALRDVLGEASLDNVLTKRDELAVKIKNIADKETDAWGIDVTAVKMQDIELPDNMKRTMAKQAEAEREKRAVIIKAEGEVIASGNLAKAAATLSKSPGALHLRTLNTINDLSSDQSNTVIFVVPLEVLRAFERFGKK</sequence>
<dbReference type="InterPro" id="IPR036013">
    <property type="entry name" value="Band_7/SPFH_dom_sf"/>
</dbReference>
<dbReference type="SUPFAM" id="SSF117892">
    <property type="entry name" value="Band 7/SPFH domain"/>
    <property type="match status" value="1"/>
</dbReference>
<dbReference type="PANTHER" id="PTHR10264:SF19">
    <property type="entry name" value="AT06885P-RELATED"/>
    <property type="match status" value="1"/>
</dbReference>
<organism evidence="4 5">
    <name type="scientific">Candidatus Iainarchaeum sp</name>
    <dbReference type="NCBI Taxonomy" id="3101447"/>
    <lineage>
        <taxon>Archaea</taxon>
        <taxon>Candidatus Iainarchaeota</taxon>
        <taxon>Candidatus Iainarchaeia</taxon>
        <taxon>Candidatus Iainarchaeales</taxon>
        <taxon>Candidatus Iainarchaeaceae</taxon>
        <taxon>Candidatus Iainarchaeum</taxon>
    </lineage>
</organism>
<dbReference type="GO" id="GO:0098552">
    <property type="term" value="C:side of membrane"/>
    <property type="evidence" value="ECO:0007669"/>
    <property type="project" value="UniProtKB-ARBA"/>
</dbReference>
<evidence type="ECO:0000256" key="1">
    <source>
        <dbReference type="ARBA" id="ARBA00004167"/>
    </source>
</evidence>
<comment type="subcellular location">
    <subcellularLocation>
        <location evidence="1">Membrane</location>
        <topology evidence="1">Single-pass membrane protein</topology>
    </subcellularLocation>
</comment>
<dbReference type="Gene3D" id="3.30.479.30">
    <property type="entry name" value="Band 7 domain"/>
    <property type="match status" value="1"/>
</dbReference>
<dbReference type="PANTHER" id="PTHR10264">
    <property type="entry name" value="BAND 7 PROTEIN-RELATED"/>
    <property type="match status" value="1"/>
</dbReference>
<dbReference type="CDD" id="cd08826">
    <property type="entry name" value="SPFH_eoslipins_u1"/>
    <property type="match status" value="1"/>
</dbReference>
<protein>
    <submittedName>
        <fullName evidence="4">Slipin family protein</fullName>
    </submittedName>
</protein>
<comment type="similarity">
    <text evidence="2">Belongs to the band 7/mec-2 family.</text>
</comment>
<name>A0A7J4IXK7_9ARCH</name>
<dbReference type="InterPro" id="IPR043202">
    <property type="entry name" value="Band-7_stomatin-like"/>
</dbReference>
<dbReference type="AlphaFoldDB" id="A0A7J4IXK7"/>
<evidence type="ECO:0000313" key="4">
    <source>
        <dbReference type="EMBL" id="HIH08989.1"/>
    </source>
</evidence>
<dbReference type="InterPro" id="IPR001972">
    <property type="entry name" value="Stomatin_HflK_fam"/>
</dbReference>
<evidence type="ECO:0000259" key="3">
    <source>
        <dbReference type="SMART" id="SM00244"/>
    </source>
</evidence>
<comment type="caution">
    <text evidence="4">The sequence shown here is derived from an EMBL/GenBank/DDBJ whole genome shotgun (WGS) entry which is preliminary data.</text>
</comment>
<dbReference type="GO" id="GO:0005886">
    <property type="term" value="C:plasma membrane"/>
    <property type="evidence" value="ECO:0007669"/>
    <property type="project" value="InterPro"/>
</dbReference>
<proteinExistence type="inferred from homology"/>
<dbReference type="EMBL" id="DUFG01000033">
    <property type="protein sequence ID" value="HIH08989.1"/>
    <property type="molecule type" value="Genomic_DNA"/>
</dbReference>
<dbReference type="Pfam" id="PF01145">
    <property type="entry name" value="Band_7"/>
    <property type="match status" value="1"/>
</dbReference>
<dbReference type="SMART" id="SM00244">
    <property type="entry name" value="PHB"/>
    <property type="match status" value="1"/>
</dbReference>
<dbReference type="FunFam" id="3.30.479.30:FF:000004">
    <property type="entry name" value="Putative membrane protease family, stomatin"/>
    <property type="match status" value="1"/>
</dbReference>